<dbReference type="GO" id="GO:0006436">
    <property type="term" value="P:tryptophanyl-tRNA aminoacylation"/>
    <property type="evidence" value="ECO:0007669"/>
    <property type="project" value="InterPro"/>
</dbReference>
<dbReference type="GO" id="GO:0004830">
    <property type="term" value="F:tryptophan-tRNA ligase activity"/>
    <property type="evidence" value="ECO:0007669"/>
    <property type="project" value="UniProtKB-EC"/>
</dbReference>
<comment type="similarity">
    <text evidence="1 9">Belongs to the class-I aminoacyl-tRNA synthetase family.</text>
</comment>
<evidence type="ECO:0000313" key="10">
    <source>
        <dbReference type="EMBL" id="EXU99447.1"/>
    </source>
</evidence>
<dbReference type="Gene3D" id="1.10.240.10">
    <property type="entry name" value="Tyrosyl-Transfer RNA Synthetase"/>
    <property type="match status" value="1"/>
</dbReference>
<organism evidence="10 11">
    <name type="scientific">Metarhizium robertsii</name>
    <dbReference type="NCBI Taxonomy" id="568076"/>
    <lineage>
        <taxon>Eukaryota</taxon>
        <taxon>Fungi</taxon>
        <taxon>Dikarya</taxon>
        <taxon>Ascomycota</taxon>
        <taxon>Pezizomycotina</taxon>
        <taxon>Sordariomycetes</taxon>
        <taxon>Hypocreomycetidae</taxon>
        <taxon>Hypocreales</taxon>
        <taxon>Clavicipitaceae</taxon>
        <taxon>Metarhizium</taxon>
    </lineage>
</organism>
<dbReference type="PANTHER" id="PTHR10055:SF1">
    <property type="entry name" value="TRYPTOPHAN--TRNA LIGASE, CYTOPLASMIC"/>
    <property type="match status" value="1"/>
</dbReference>
<evidence type="ECO:0000256" key="4">
    <source>
        <dbReference type="ARBA" id="ARBA00022741"/>
    </source>
</evidence>
<comment type="caution">
    <text evidence="10">The sequence shown here is derived from an EMBL/GenBank/DDBJ whole genome shotgun (WGS) entry which is preliminary data.</text>
</comment>
<evidence type="ECO:0000256" key="7">
    <source>
        <dbReference type="ARBA" id="ARBA00023146"/>
    </source>
</evidence>
<reference evidence="10 11" key="1">
    <citation type="submission" date="2014-02" db="EMBL/GenBank/DDBJ databases">
        <title>The genome sequence of the entomopathogenic fungus Metarhizium robertsii ARSEF 2575.</title>
        <authorList>
            <person name="Giuliano Garisto Donzelli B."/>
            <person name="Roe B.A."/>
            <person name="Macmil S.L."/>
            <person name="Krasnoff S.B."/>
            <person name="Gibson D.M."/>
        </authorList>
    </citation>
    <scope>NUCLEOTIDE SEQUENCE [LARGE SCALE GENOMIC DNA]</scope>
    <source>
        <strain evidence="10 11">ARSEF 2575</strain>
    </source>
</reference>
<evidence type="ECO:0000313" key="11">
    <source>
        <dbReference type="Proteomes" id="UP000030151"/>
    </source>
</evidence>
<proteinExistence type="inferred from homology"/>
<evidence type="ECO:0000256" key="9">
    <source>
        <dbReference type="RuleBase" id="RU363036"/>
    </source>
</evidence>
<dbReference type="EC" id="6.1.1.2" evidence="2"/>
<dbReference type="InterPro" id="IPR002305">
    <property type="entry name" value="aa-tRNA-synth_Ic"/>
</dbReference>
<keyword evidence="4 9" id="KW-0547">Nucleotide-binding</keyword>
<dbReference type="eggNOG" id="KOG2145">
    <property type="taxonomic scope" value="Eukaryota"/>
</dbReference>
<protein>
    <recommendedName>
        <fullName evidence="2">tryptophan--tRNA ligase</fullName>
        <ecNumber evidence="2">6.1.1.2</ecNumber>
    </recommendedName>
    <alternativeName>
        <fullName evidence="8">Tryptophanyl-tRNA synthetase</fullName>
    </alternativeName>
</protein>
<dbReference type="PANTHER" id="PTHR10055">
    <property type="entry name" value="TRYPTOPHANYL-TRNA SYNTHETASE"/>
    <property type="match status" value="1"/>
</dbReference>
<dbReference type="GO" id="GO:0005524">
    <property type="term" value="F:ATP binding"/>
    <property type="evidence" value="ECO:0007669"/>
    <property type="project" value="UniProtKB-KW"/>
</dbReference>
<dbReference type="SUPFAM" id="SSF52374">
    <property type="entry name" value="Nucleotidylyl transferase"/>
    <property type="match status" value="1"/>
</dbReference>
<evidence type="ECO:0000256" key="6">
    <source>
        <dbReference type="ARBA" id="ARBA00022917"/>
    </source>
</evidence>
<dbReference type="AlphaFoldDB" id="A0A014NCQ6"/>
<dbReference type="InterPro" id="IPR001412">
    <property type="entry name" value="aa-tRNA-synth_I_CS"/>
</dbReference>
<keyword evidence="6 9" id="KW-0648">Protein biosynthesis</keyword>
<dbReference type="PROSITE" id="PS00178">
    <property type="entry name" value="AA_TRNA_LIGASE_I"/>
    <property type="match status" value="1"/>
</dbReference>
<dbReference type="OrthoDB" id="10261385at2759"/>
<dbReference type="Gene3D" id="3.40.50.620">
    <property type="entry name" value="HUPs"/>
    <property type="match status" value="1"/>
</dbReference>
<keyword evidence="3 9" id="KW-0436">Ligase</keyword>
<evidence type="ECO:0000256" key="2">
    <source>
        <dbReference type="ARBA" id="ARBA00013161"/>
    </source>
</evidence>
<evidence type="ECO:0000256" key="1">
    <source>
        <dbReference type="ARBA" id="ARBA00005594"/>
    </source>
</evidence>
<dbReference type="EMBL" id="JELW01000019">
    <property type="protein sequence ID" value="EXU99447.1"/>
    <property type="molecule type" value="Genomic_DNA"/>
</dbReference>
<dbReference type="InterPro" id="IPR014729">
    <property type="entry name" value="Rossmann-like_a/b/a_fold"/>
</dbReference>
<evidence type="ECO:0000256" key="8">
    <source>
        <dbReference type="ARBA" id="ARBA00030268"/>
    </source>
</evidence>
<name>A0A014NCQ6_9HYPO</name>
<gene>
    <name evidence="10" type="ORF">X797_007583</name>
</gene>
<keyword evidence="5 9" id="KW-0067">ATP-binding</keyword>
<dbReference type="InterPro" id="IPR002306">
    <property type="entry name" value="Trp-tRNA-ligase"/>
</dbReference>
<dbReference type="Pfam" id="PF00579">
    <property type="entry name" value="tRNA-synt_1b"/>
    <property type="match status" value="2"/>
</dbReference>
<accession>A0A014NCQ6</accession>
<dbReference type="Proteomes" id="UP000030151">
    <property type="component" value="Unassembled WGS sequence"/>
</dbReference>
<sequence>MAASRGTPNGAYVRLVDVLSTTKLNGAPLAKADRAILNAPTNAKHDDFIETSHAQRVDQQLLDRFTQLTGRKPHRYLRRGIVFAHRDLHLILDRYESGLPIYLFTGRGPSSDSLHLGHSIPFEFTQWLQETLGAKLILMLTDDMKILHDKDLPIQDVRKYDIANATDILAFGFDLSKTFMFSNMDYIGGAFYQNIISIARHITVRSIKEALGFTDDHNVGMFYCCSTQSAGCFASSFPGILVADKASLRSIPCLIPCSYDIDGYFAEVRKHAGKIGELAPSFLYSSLLPSLQGADQKMSASVKTSAIYLTDDDDVVREKIIAAFPIGQKSMDVALEWLRFFLEDDEELATIQTKHRAHQLLSIELREILTDVIIKTVRKFKTNRQGISNDVLRAFMTPRLLE</sequence>
<dbReference type="GO" id="GO:0005737">
    <property type="term" value="C:cytoplasm"/>
    <property type="evidence" value="ECO:0007669"/>
    <property type="project" value="TreeGrafter"/>
</dbReference>
<dbReference type="HOGENOM" id="CLU_032621_0_1_1"/>
<dbReference type="PRINTS" id="PR01039">
    <property type="entry name" value="TRNASYNTHTRP"/>
</dbReference>
<evidence type="ECO:0000256" key="3">
    <source>
        <dbReference type="ARBA" id="ARBA00022598"/>
    </source>
</evidence>
<evidence type="ECO:0000256" key="5">
    <source>
        <dbReference type="ARBA" id="ARBA00022840"/>
    </source>
</evidence>
<keyword evidence="7 9" id="KW-0030">Aminoacyl-tRNA synthetase</keyword>